<feature type="transmembrane region" description="Helical" evidence="2">
    <location>
        <begin position="455"/>
        <end position="476"/>
    </location>
</feature>
<keyword evidence="2" id="KW-1133">Transmembrane helix</keyword>
<dbReference type="RefSeq" id="WP_061085565.1">
    <property type="nucleotide sequence ID" value="NZ_CP033930.1"/>
</dbReference>
<dbReference type="GO" id="GO:0009318">
    <property type="term" value="C:exodeoxyribonuclease VII complex"/>
    <property type="evidence" value="ECO:0007669"/>
    <property type="project" value="InterPro"/>
</dbReference>
<feature type="domain" description="Exonuclease VII large subunit C-terminal" evidence="3">
    <location>
        <begin position="144"/>
        <end position="399"/>
    </location>
</feature>
<accession>A0AAD0YYQ2</accession>
<protein>
    <recommendedName>
        <fullName evidence="3">Exonuclease VII large subunit C-terminal domain-containing protein</fullName>
    </recommendedName>
</protein>
<feature type="coiled-coil region" evidence="1">
    <location>
        <begin position="296"/>
        <end position="356"/>
    </location>
</feature>
<evidence type="ECO:0000313" key="4">
    <source>
        <dbReference type="EMBL" id="AZB17274.1"/>
    </source>
</evidence>
<dbReference type="EMBL" id="CP033930">
    <property type="protein sequence ID" value="AZB17274.1"/>
    <property type="molecule type" value="Genomic_DNA"/>
</dbReference>
<evidence type="ECO:0000256" key="1">
    <source>
        <dbReference type="SAM" id="Coils"/>
    </source>
</evidence>
<reference evidence="4 5" key="1">
    <citation type="submission" date="2018-11" db="EMBL/GenBank/DDBJ databases">
        <title>Proposal to divide the Flavobacteriaceae and reorganize its genera based on Amino Acid Identity values calculated from whole genome sequences.</title>
        <authorList>
            <person name="Nicholson A.C."/>
            <person name="Gulvik C.A."/>
            <person name="Whitney A.M."/>
            <person name="Humrighouse B.W."/>
            <person name="Bell M."/>
            <person name="Holmes B."/>
            <person name="Steigerwalt A.G."/>
            <person name="Villarma A."/>
            <person name="Sheth M."/>
            <person name="Batra D."/>
            <person name="Pryor J."/>
            <person name="Bernardet J.-F."/>
            <person name="Hugo C."/>
            <person name="Kampfer P."/>
            <person name="Newman J."/>
            <person name="McQuiston J.R."/>
        </authorList>
    </citation>
    <scope>NUCLEOTIDE SEQUENCE [LARGE SCALE GENOMIC DNA]</scope>
    <source>
        <strain evidence="4 5">H5559</strain>
    </source>
</reference>
<dbReference type="AlphaFoldDB" id="A0AAD0YYQ2"/>
<gene>
    <name evidence="4" type="ORF">EG352_05560</name>
</gene>
<organism evidence="4 5">
    <name type="scientific">Chryseobacterium indologenes</name>
    <name type="common">Flavobacterium indologenes</name>
    <dbReference type="NCBI Taxonomy" id="253"/>
    <lineage>
        <taxon>Bacteria</taxon>
        <taxon>Pseudomonadati</taxon>
        <taxon>Bacteroidota</taxon>
        <taxon>Flavobacteriia</taxon>
        <taxon>Flavobacteriales</taxon>
        <taxon>Weeksellaceae</taxon>
        <taxon>Chryseobacterium group</taxon>
        <taxon>Chryseobacterium</taxon>
    </lineage>
</organism>
<sequence>MQGNELAYQIYSPGSVLGLFSNALKLNATINLIYLKGRYAFGGGKAYGNYYYDNLFSESDNISIGVRVSALLRSKIENNEVYTLRGYIEKSIKNSSVELRFVVDEIIQQEERAISEEELQRYELIQKKLEKGSKDLESMIRDKILKDEPIRIANIYGNNAIVQRDFAEGLDVSQKYFQISEYTCSITSSTSIVSKLEEVSVLDYDIIALVRGGGDRQSMETFNDIVLSELFIDLQAVTVTAIGHTVDETLLDKLADKRFHLPHDYGAGLHAIVEKLSHEKSNSRALLIDKVKKDVTKQFAEQVLTLEKQLKKKNDEFTEAQKTFKEQAENQVKTFTEQLKVRNEEVEKLKKDLSEKHGEQIKTLTEQLSKRTEEFQKFQESSARQLQETQKNFAEQQKQRQEEMESYKKEIALLHEKNIQSAINEKTASLKAGMESLQQENSRLNTEIKNSKTDYTRIVIAAVVALVMGVVLAKVFS</sequence>
<dbReference type="PANTHER" id="PTHR30008">
    <property type="entry name" value="EXODEOXYRIBONUCLEASE 7 LARGE SUBUNIT"/>
    <property type="match status" value="1"/>
</dbReference>
<keyword evidence="2" id="KW-0812">Transmembrane</keyword>
<dbReference type="GO" id="GO:0008855">
    <property type="term" value="F:exodeoxyribonuclease VII activity"/>
    <property type="evidence" value="ECO:0007669"/>
    <property type="project" value="InterPro"/>
</dbReference>
<dbReference type="GO" id="GO:0006308">
    <property type="term" value="P:DNA catabolic process"/>
    <property type="evidence" value="ECO:0007669"/>
    <property type="project" value="InterPro"/>
</dbReference>
<dbReference type="InterPro" id="IPR020579">
    <property type="entry name" value="Exonuc_VII_lsu_C"/>
</dbReference>
<name>A0AAD0YYQ2_CHRID</name>
<evidence type="ECO:0000313" key="5">
    <source>
        <dbReference type="Proteomes" id="UP000269015"/>
    </source>
</evidence>
<keyword evidence="2" id="KW-0472">Membrane</keyword>
<keyword evidence="1" id="KW-0175">Coiled coil</keyword>
<dbReference type="Pfam" id="PF02601">
    <property type="entry name" value="Exonuc_VII_L"/>
    <property type="match status" value="1"/>
</dbReference>
<dbReference type="PANTHER" id="PTHR30008:SF0">
    <property type="entry name" value="EXODEOXYRIBONUCLEASE 7 LARGE SUBUNIT"/>
    <property type="match status" value="1"/>
</dbReference>
<proteinExistence type="predicted"/>
<dbReference type="Proteomes" id="UP000269015">
    <property type="component" value="Chromosome"/>
</dbReference>
<feature type="coiled-coil region" evidence="1">
    <location>
        <begin position="384"/>
        <end position="454"/>
    </location>
</feature>
<evidence type="ECO:0000256" key="2">
    <source>
        <dbReference type="SAM" id="Phobius"/>
    </source>
</evidence>
<dbReference type="InterPro" id="IPR003753">
    <property type="entry name" value="Exonuc_VII_L"/>
</dbReference>
<evidence type="ECO:0000259" key="3">
    <source>
        <dbReference type="Pfam" id="PF02601"/>
    </source>
</evidence>